<dbReference type="EMBL" id="JANTQA010000045">
    <property type="protein sequence ID" value="KAJ3434089.1"/>
    <property type="molecule type" value="Genomic_DNA"/>
</dbReference>
<evidence type="ECO:0000313" key="4">
    <source>
        <dbReference type="Proteomes" id="UP001146793"/>
    </source>
</evidence>
<evidence type="ECO:0000256" key="1">
    <source>
        <dbReference type="SAM" id="Coils"/>
    </source>
</evidence>
<evidence type="ECO:0000256" key="2">
    <source>
        <dbReference type="SAM" id="MobiDB-lite"/>
    </source>
</evidence>
<proteinExistence type="predicted"/>
<sequence>MSSKRKTTNPRKRKKPDVETKDMGIKKQTKVNYRKKQQDQLQILEEQVKELEKKNREFLVKEAILKTKSKIYKKQLKYFQDFMQNALSLATRSSSQASTIPFSMNNDSITNNLDFDLLEDQKFI</sequence>
<comment type="caution">
    <text evidence="3">The sequence shown here is derived from an EMBL/GenBank/DDBJ whole genome shotgun (WGS) entry which is preliminary data.</text>
</comment>
<feature type="compositionally biased region" description="Basic residues" evidence="2">
    <location>
        <begin position="1"/>
        <end position="15"/>
    </location>
</feature>
<feature type="compositionally biased region" description="Basic and acidic residues" evidence="2">
    <location>
        <begin position="16"/>
        <end position="25"/>
    </location>
</feature>
<gene>
    <name evidence="3" type="ORF">M0812_20149</name>
</gene>
<protein>
    <submittedName>
        <fullName evidence="3">B-zip transcription factor (Eurofung)</fullName>
    </submittedName>
</protein>
<name>A0AAV7YZG9_9EUKA</name>
<organism evidence="3 4">
    <name type="scientific">Anaeramoeba flamelloides</name>
    <dbReference type="NCBI Taxonomy" id="1746091"/>
    <lineage>
        <taxon>Eukaryota</taxon>
        <taxon>Metamonada</taxon>
        <taxon>Anaeramoebidae</taxon>
        <taxon>Anaeramoeba</taxon>
    </lineage>
</organism>
<reference evidence="3" key="1">
    <citation type="submission" date="2022-08" db="EMBL/GenBank/DDBJ databases">
        <title>Novel sulphate-reducing endosymbionts in the free-living metamonad Anaeramoeba.</title>
        <authorList>
            <person name="Jerlstrom-Hultqvist J."/>
            <person name="Cepicka I."/>
            <person name="Gallot-Lavallee L."/>
            <person name="Salas-Leiva D."/>
            <person name="Curtis B.A."/>
            <person name="Zahonova K."/>
            <person name="Pipaliya S."/>
            <person name="Dacks J."/>
            <person name="Roger A.J."/>
        </authorList>
    </citation>
    <scope>NUCLEOTIDE SEQUENCE</scope>
    <source>
        <strain evidence="3">Busselton2</strain>
    </source>
</reference>
<keyword evidence="1" id="KW-0175">Coiled coil</keyword>
<dbReference type="Proteomes" id="UP001146793">
    <property type="component" value="Unassembled WGS sequence"/>
</dbReference>
<accession>A0AAV7YZG9</accession>
<evidence type="ECO:0000313" key="3">
    <source>
        <dbReference type="EMBL" id="KAJ3434089.1"/>
    </source>
</evidence>
<feature type="region of interest" description="Disordered" evidence="2">
    <location>
        <begin position="1"/>
        <end position="32"/>
    </location>
</feature>
<dbReference type="AlphaFoldDB" id="A0AAV7YZG9"/>
<feature type="coiled-coil region" evidence="1">
    <location>
        <begin position="34"/>
        <end position="61"/>
    </location>
</feature>